<name>K8EN81_9CHLO</name>
<gene>
    <name evidence="15" type="ordered locus">Bathy14g03230</name>
</gene>
<dbReference type="PANTHER" id="PTHR11431:SF75">
    <property type="entry name" value="FERRITIN"/>
    <property type="match status" value="1"/>
</dbReference>
<comment type="function">
    <text evidence="13">Stores iron in a soluble, non-toxic, readily available form. Important for iron homeostasis. Iron is taken up in the ferrous form and deposited as ferric hydroxides after oxidation.</text>
</comment>
<keyword evidence="8" id="KW-0968">Cytoplasmic vesicle</keyword>
<dbReference type="GO" id="GO:0008198">
    <property type="term" value="F:ferrous iron binding"/>
    <property type="evidence" value="ECO:0007669"/>
    <property type="project" value="TreeGrafter"/>
</dbReference>
<dbReference type="Proteomes" id="UP000198341">
    <property type="component" value="Chromosome 14"/>
</dbReference>
<organism evidence="15 16">
    <name type="scientific">Bathycoccus prasinos</name>
    <dbReference type="NCBI Taxonomy" id="41875"/>
    <lineage>
        <taxon>Eukaryota</taxon>
        <taxon>Viridiplantae</taxon>
        <taxon>Chlorophyta</taxon>
        <taxon>Mamiellophyceae</taxon>
        <taxon>Mamiellales</taxon>
        <taxon>Bathycoccaceae</taxon>
        <taxon>Bathycoccus</taxon>
    </lineage>
</organism>
<keyword evidence="16" id="KW-1185">Reference proteome</keyword>
<dbReference type="InterPro" id="IPR009078">
    <property type="entry name" value="Ferritin-like_SF"/>
</dbReference>
<feature type="binding site" evidence="12">
    <location>
        <position position="135"/>
    </location>
    <ligand>
        <name>Fe cation</name>
        <dbReference type="ChEBI" id="CHEBI:24875"/>
        <label>1</label>
    </ligand>
</feature>
<feature type="domain" description="Ferritin-like diiron" evidence="14">
    <location>
        <begin position="80"/>
        <end position="233"/>
    </location>
</feature>
<evidence type="ECO:0000256" key="13">
    <source>
        <dbReference type="RuleBase" id="RU361145"/>
    </source>
</evidence>
<dbReference type="InterPro" id="IPR008331">
    <property type="entry name" value="Ferritin_DPS_dom"/>
</dbReference>
<dbReference type="KEGG" id="bpg:Bathy14g03230"/>
<dbReference type="InterPro" id="IPR009040">
    <property type="entry name" value="Ferritin-like_diiron"/>
</dbReference>
<dbReference type="Pfam" id="PF00210">
    <property type="entry name" value="Ferritin"/>
    <property type="match status" value="1"/>
</dbReference>
<accession>K8EN81</accession>
<dbReference type="SUPFAM" id="SSF47240">
    <property type="entry name" value="Ferritin-like"/>
    <property type="match status" value="1"/>
</dbReference>
<sequence>MSRFHHMLSKSSRPVITATIVRCGVGRSISRQNTREFRYDKFYAIRDGNSGELNLGEAIVEATSTHPIPVDVHYSFARAPHFQQTLEDAINDQINIEYNVSYIYHSMYAFFSRDNVALDGFAQHFKKESLEERSHAELLMDYQTKRGGKVSLQAIMPPQLEFEHAQKGCGLYALELALSLEKLNYDKLLELHKIADECGDAAACDFIEGELLKDQIDSVKENAEMVASLTRMGADGPHGGLATWHFDKMLKK</sequence>
<dbReference type="RefSeq" id="XP_007509054.1">
    <property type="nucleotide sequence ID" value="XM_007508992.1"/>
</dbReference>
<dbReference type="GO" id="GO:0031410">
    <property type="term" value="C:cytoplasmic vesicle"/>
    <property type="evidence" value="ECO:0007669"/>
    <property type="project" value="UniProtKB-SubCell"/>
</dbReference>
<feature type="binding site" evidence="12">
    <location>
        <position position="181"/>
    </location>
    <ligand>
        <name>Fe cation</name>
        <dbReference type="ChEBI" id="CHEBI:24875"/>
        <label>1</label>
    </ligand>
</feature>
<keyword evidence="7 12" id="KW-0408">Iron</keyword>
<evidence type="ECO:0000256" key="6">
    <source>
        <dbReference type="ARBA" id="ARBA00023002"/>
    </source>
</evidence>
<evidence type="ECO:0000256" key="11">
    <source>
        <dbReference type="ARBA" id="ARBA00047990"/>
    </source>
</evidence>
<evidence type="ECO:0000313" key="16">
    <source>
        <dbReference type="Proteomes" id="UP000198341"/>
    </source>
</evidence>
<dbReference type="AlphaFoldDB" id="K8EN81"/>
<dbReference type="GeneID" id="19011986"/>
<dbReference type="FunFam" id="1.20.1260.10:FF:000024">
    <property type="entry name" value="Ferritin heavy chain"/>
    <property type="match status" value="1"/>
</dbReference>
<evidence type="ECO:0000256" key="10">
    <source>
        <dbReference type="ARBA" id="ARBA00026060"/>
    </source>
</evidence>
<dbReference type="EC" id="1.16.3.1" evidence="13"/>
<keyword evidence="4" id="KW-0963">Cytoplasm</keyword>
<dbReference type="CDD" id="cd01056">
    <property type="entry name" value="Euk_Ferritin"/>
    <property type="match status" value="1"/>
</dbReference>
<dbReference type="EMBL" id="FO082265">
    <property type="protein sequence ID" value="CCO19511.1"/>
    <property type="molecule type" value="Genomic_DNA"/>
</dbReference>
<keyword evidence="6 13" id="KW-0560">Oxidoreductase</keyword>
<evidence type="ECO:0000256" key="8">
    <source>
        <dbReference type="ARBA" id="ARBA00023329"/>
    </source>
</evidence>
<comment type="function">
    <text evidence="9">Stores iron in a soluble, non-toxic, readily available form. Important for iron homeostasis. Has ferroxidase activity. Iron is taken up in the ferrous form and deposited as ferric hydroxides after oxidation.</text>
</comment>
<evidence type="ECO:0000256" key="2">
    <source>
        <dbReference type="ARBA" id="ARBA00007513"/>
    </source>
</evidence>
<feature type="binding site" evidence="12">
    <location>
        <position position="215"/>
    </location>
    <ligand>
        <name>Fe cation</name>
        <dbReference type="ChEBI" id="CHEBI:24875"/>
        <label>1</label>
    </ligand>
</feature>
<protein>
    <recommendedName>
        <fullName evidence="13">Ferritin</fullName>
        <ecNumber evidence="13">1.16.3.1</ecNumber>
    </recommendedName>
</protein>
<keyword evidence="3 13" id="KW-0409">Iron storage</keyword>
<dbReference type="GO" id="GO:0008199">
    <property type="term" value="F:ferric iron binding"/>
    <property type="evidence" value="ECO:0007669"/>
    <property type="project" value="InterPro"/>
</dbReference>
<dbReference type="eggNOG" id="KOG2332">
    <property type="taxonomic scope" value="Eukaryota"/>
</dbReference>
<evidence type="ECO:0000313" key="15">
    <source>
        <dbReference type="EMBL" id="CCO19511.1"/>
    </source>
</evidence>
<evidence type="ECO:0000256" key="5">
    <source>
        <dbReference type="ARBA" id="ARBA00022723"/>
    </source>
</evidence>
<comment type="subunit">
    <text evidence="10">Oligomer of 24 subunits. There are two types of subunits: L (light) chain and H (heavy) chain. The major chain can be light or heavy, depending on the species and tissue type. The functional molecule forms a roughly spherical shell with a diameter of 12 nm and contains a central cavity into which the insoluble mineral iron core is deposited.</text>
</comment>
<evidence type="ECO:0000256" key="12">
    <source>
        <dbReference type="PIRSR" id="PIRSR601519-1"/>
    </source>
</evidence>
<proteinExistence type="inferred from homology"/>
<evidence type="ECO:0000259" key="14">
    <source>
        <dbReference type="PROSITE" id="PS50905"/>
    </source>
</evidence>
<dbReference type="GO" id="GO:0004322">
    <property type="term" value="F:ferroxidase activity"/>
    <property type="evidence" value="ECO:0007669"/>
    <property type="project" value="UniProtKB-EC"/>
</dbReference>
<dbReference type="InterPro" id="IPR001519">
    <property type="entry name" value="Ferritin"/>
</dbReference>
<reference evidence="15 16" key="1">
    <citation type="submission" date="2011-10" db="EMBL/GenBank/DDBJ databases">
        <authorList>
            <person name="Genoscope - CEA"/>
        </authorList>
    </citation>
    <scope>NUCLEOTIDE SEQUENCE [LARGE SCALE GENOMIC DNA]</scope>
    <source>
        <strain evidence="15 16">RCC 1105</strain>
    </source>
</reference>
<feature type="binding site" evidence="12">
    <location>
        <position position="97"/>
    </location>
    <ligand>
        <name>Fe cation</name>
        <dbReference type="ChEBI" id="CHEBI:24875"/>
        <label>1</label>
    </ligand>
</feature>
<dbReference type="PROSITE" id="PS50905">
    <property type="entry name" value="FERRITIN_LIKE"/>
    <property type="match status" value="1"/>
</dbReference>
<dbReference type="OrthoDB" id="186462at2759"/>
<feature type="binding site" evidence="12">
    <location>
        <position position="132"/>
    </location>
    <ligand>
        <name>Fe cation</name>
        <dbReference type="ChEBI" id="CHEBI:24875"/>
        <label>1</label>
    </ligand>
</feature>
<evidence type="ECO:0000256" key="7">
    <source>
        <dbReference type="ARBA" id="ARBA00023004"/>
    </source>
</evidence>
<dbReference type="InterPro" id="IPR012347">
    <property type="entry name" value="Ferritin-like"/>
</dbReference>
<dbReference type="Gene3D" id="1.20.1260.10">
    <property type="match status" value="1"/>
</dbReference>
<evidence type="ECO:0000256" key="4">
    <source>
        <dbReference type="ARBA" id="ARBA00022490"/>
    </source>
</evidence>
<keyword evidence="5 12" id="KW-0479">Metal-binding</keyword>
<evidence type="ECO:0000256" key="9">
    <source>
        <dbReference type="ARBA" id="ARBA00025111"/>
    </source>
</evidence>
<dbReference type="STRING" id="41875.K8EN81"/>
<evidence type="ECO:0000256" key="1">
    <source>
        <dbReference type="ARBA" id="ARBA00004541"/>
    </source>
</evidence>
<comment type="subcellular location">
    <subcellularLocation>
        <location evidence="1">Cytoplasmic vesicle</location>
    </subcellularLocation>
</comment>
<dbReference type="GO" id="GO:0006879">
    <property type="term" value="P:intracellular iron ion homeostasis"/>
    <property type="evidence" value="ECO:0007669"/>
    <property type="project" value="UniProtKB-KW"/>
</dbReference>
<dbReference type="GO" id="GO:0006826">
    <property type="term" value="P:iron ion transport"/>
    <property type="evidence" value="ECO:0007669"/>
    <property type="project" value="InterPro"/>
</dbReference>
<comment type="catalytic activity">
    <reaction evidence="11 13">
        <text>4 Fe(2+) + O2 + 4 H(+) = 4 Fe(3+) + 2 H2O</text>
        <dbReference type="Rhea" id="RHEA:11148"/>
        <dbReference type="ChEBI" id="CHEBI:15377"/>
        <dbReference type="ChEBI" id="CHEBI:15378"/>
        <dbReference type="ChEBI" id="CHEBI:15379"/>
        <dbReference type="ChEBI" id="CHEBI:29033"/>
        <dbReference type="ChEBI" id="CHEBI:29034"/>
        <dbReference type="EC" id="1.16.3.1"/>
    </reaction>
</comment>
<comment type="similarity">
    <text evidence="2 13">Belongs to the ferritin family.</text>
</comment>
<dbReference type="PANTHER" id="PTHR11431">
    <property type="entry name" value="FERRITIN"/>
    <property type="match status" value="1"/>
</dbReference>
<evidence type="ECO:0000256" key="3">
    <source>
        <dbReference type="ARBA" id="ARBA00022434"/>
    </source>
</evidence>